<evidence type="ECO:0000313" key="3">
    <source>
        <dbReference type="EMBL" id="BAG92431.1"/>
    </source>
</evidence>
<dbReference type="AlphaFoldDB" id="Q10CT7"/>
<reference evidence="2" key="2">
    <citation type="journal article" date="2005" name="Genome Res.">
        <title>Sequence, annotation, and analysis of synteny between rice chromosome 3 and diverged grass species.</title>
        <authorList>
            <consortium name="Rice Chromosome 3 Sequencing Consortium"/>
            <person name="Buell C.R."/>
            <person name="Yuan Q."/>
            <person name="Ouyang S."/>
            <person name="Liu J."/>
            <person name="Zhu W."/>
            <person name="Wang A."/>
            <person name="Maiti R."/>
            <person name="Haas B."/>
            <person name="Wortman J."/>
            <person name="Pertea M."/>
            <person name="Jones K.M."/>
            <person name="Kim M."/>
            <person name="Overton L."/>
            <person name="Tsitrin T."/>
            <person name="Fadrosh D."/>
            <person name="Bera J."/>
            <person name="Weaver B."/>
            <person name="Jin S."/>
            <person name="Johri S."/>
            <person name="Reardon M."/>
            <person name="Webb K."/>
            <person name="Hill J."/>
            <person name="Moffat K."/>
            <person name="Tallon L."/>
            <person name="Van Aken S."/>
            <person name="Lewis M."/>
            <person name="Utterback T."/>
            <person name="Feldblyum T."/>
            <person name="Zismann V."/>
            <person name="Iobst S."/>
            <person name="Hsiao J."/>
            <person name="de Vazeille A.R."/>
            <person name="Salzberg S.L."/>
            <person name="White O."/>
            <person name="Fraser C."/>
            <person name="Yu Y."/>
            <person name="Kim H."/>
            <person name="Rambo T."/>
            <person name="Currie J."/>
            <person name="Collura K."/>
            <person name="Kernodle-Thompson S."/>
            <person name="Wei F."/>
            <person name="Kudrna K."/>
            <person name="Ammiraju J.S."/>
            <person name="Luo M."/>
            <person name="Goicoechea J.L."/>
            <person name="Wing R.A."/>
            <person name="Henry D."/>
            <person name="Oates R."/>
            <person name="Palmer M."/>
            <person name="Pries G."/>
            <person name="Saski C."/>
            <person name="Simmons J."/>
            <person name="Soderlund C."/>
            <person name="Nelson W."/>
            <person name="de la Bastide M."/>
            <person name="Spiegel L."/>
            <person name="Nascimento L."/>
            <person name="Huang E."/>
            <person name="Preston R."/>
            <person name="Zutavern T."/>
            <person name="Palmer L."/>
            <person name="O'Shaughnessy A."/>
            <person name="Dike S."/>
            <person name="McCombie W.R."/>
            <person name="Minx P."/>
            <person name="Cordum H."/>
            <person name="Wilson R."/>
            <person name="Jin W."/>
            <person name="Lee H.R."/>
            <person name="Jiang J."/>
            <person name="Jackson S."/>
        </authorList>
    </citation>
    <scope>NUCLEOTIDE SEQUENCE [LARGE SCALE GENOMIC DNA]</scope>
</reference>
<dbReference type="EMBL" id="AK071321">
    <property type="protein sequence ID" value="BAG92431.1"/>
    <property type="molecule type" value="mRNA"/>
</dbReference>
<gene>
    <name evidence="2" type="ordered locus">LOC_Os03g53900</name>
</gene>
<evidence type="ECO:0000256" key="1">
    <source>
        <dbReference type="SAM" id="MobiDB-lite"/>
    </source>
</evidence>
<reference evidence="3" key="1">
    <citation type="journal article" date="2003" name="Science">
        <title>Collection, Mapping, and Annotation of Over 28,000 cDNA Clones from japonica Rice.</title>
        <authorList>
            <person name="Kikuchi S."/>
            <person name="Satoh K."/>
            <person name="Nagata T."/>
            <person name="Kawagashira N."/>
            <person name="Doi K."/>
            <person name="Kishimoto N."/>
            <person name="Yazaki J."/>
            <person name="Ishikawa M."/>
            <person name="Yamada H."/>
            <person name="Ooka H."/>
            <person name="Hotta I."/>
            <person name="Kojima K."/>
            <person name="Namiki T."/>
            <person name="Ohneda E."/>
            <person name="Yahagi W."/>
            <person name="Suzuki K."/>
            <person name="Li C."/>
            <person name="Ohtsuki K."/>
            <person name="Shishiki T."/>
            <person name="Otomo Y."/>
            <person name="Murakami K."/>
            <person name="Iida Y."/>
            <person name="Sugano S."/>
            <person name="Fujimura T."/>
            <person name="Suzuki Y."/>
            <person name="Tsunoda Y."/>
            <person name="Kurosaki T."/>
            <person name="Kodama T."/>
            <person name="Masuda H."/>
            <person name="Kobayashi M."/>
            <person name="Xie Q."/>
            <person name="Lu M."/>
            <person name="Narikawa R."/>
            <person name="Sugiyama A."/>
            <person name="Mizuno K."/>
            <person name="Yokomizo S."/>
            <person name="Niikura J."/>
            <person name="Ikeda R."/>
            <person name="Ishibiki J."/>
            <person name="Kawamata M."/>
            <person name="Yoshimura A."/>
            <person name="Miura J."/>
            <person name="Kusumegi T."/>
            <person name="Oka M."/>
            <person name="Ryu R."/>
            <person name="Ueda M."/>
            <person name="Matsubara K."/>
            <person name="Kawai J."/>
            <person name="Carninci P."/>
            <person name="Adachi J."/>
            <person name="Aizawa K."/>
            <person name="Arakawa T."/>
            <person name="Fukuda S."/>
            <person name="Hara A."/>
            <person name="Hashidume W."/>
            <person name="Hayatsu N."/>
            <person name="Imotani K."/>
            <person name="Ishii Y."/>
            <person name="Itoh M."/>
            <person name="Kagawa I."/>
            <person name="Kondo S."/>
            <person name="Konno H."/>
            <person name="Miyazaki A."/>
            <person name="Osato N."/>
            <person name="Ota Y."/>
            <person name="Saito R."/>
            <person name="Sasaki D."/>
            <person name="Sato K."/>
            <person name="Shibata K."/>
            <person name="Shinagawa A."/>
            <person name="Shiraki T."/>
            <person name="Yoshino M."/>
            <person name="Hayashizaki Y."/>
        </authorList>
    </citation>
    <scope>NUCLEOTIDE SEQUENCE</scope>
</reference>
<name>Q10CT7_ORYSJ</name>
<reference evidence="2" key="3">
    <citation type="submission" date="2006-06" db="EMBL/GenBank/DDBJ databases">
        <authorList>
            <person name="Buell R."/>
            <person name="Wing R.A."/>
            <person name="McCombie W.A."/>
            <person name="Ouyang S."/>
        </authorList>
    </citation>
    <scope>NUCLEOTIDE SEQUENCE</scope>
</reference>
<sequence length="122" mass="13440">MCVCHGSSHSLRPRLGDRVHEEGAGGDLQEGRVARARRLQAERGERDGRHRGGRRQGGHLPGRGGDARRHARPGKPRPRQDQEGVLGQRQRLPRPSRVLPRAGREAHQGARQVNSICCSFAA</sequence>
<evidence type="ECO:0000313" key="2">
    <source>
        <dbReference type="EMBL" id="ABF98893.1"/>
    </source>
</evidence>
<accession>Q10CT7</accession>
<feature type="region of interest" description="Disordered" evidence="1">
    <location>
        <begin position="1"/>
        <end position="114"/>
    </location>
</feature>
<protein>
    <submittedName>
        <fullName evidence="2">Universal stress protein family protein, expressed</fullName>
    </submittedName>
    <submittedName>
        <fullName evidence="3">cDNA clone:J023088M23, full insert sequence</fullName>
    </submittedName>
</protein>
<organism evidence="2">
    <name type="scientific">Oryza sativa subsp. japonica</name>
    <name type="common">Rice</name>
    <dbReference type="NCBI Taxonomy" id="39947"/>
    <lineage>
        <taxon>Eukaryota</taxon>
        <taxon>Viridiplantae</taxon>
        <taxon>Streptophyta</taxon>
        <taxon>Embryophyta</taxon>
        <taxon>Tracheophyta</taxon>
        <taxon>Spermatophyta</taxon>
        <taxon>Magnoliopsida</taxon>
        <taxon>Liliopsida</taxon>
        <taxon>Poales</taxon>
        <taxon>Poaceae</taxon>
        <taxon>BOP clade</taxon>
        <taxon>Oryzoideae</taxon>
        <taxon>Oryzeae</taxon>
        <taxon>Oryzinae</taxon>
        <taxon>Oryza</taxon>
        <taxon>Oryza sativa</taxon>
    </lineage>
</organism>
<feature type="compositionally biased region" description="Basic and acidic residues" evidence="1">
    <location>
        <begin position="14"/>
        <end position="50"/>
    </location>
</feature>
<proteinExistence type="evidence at transcript level"/>
<dbReference type="EMBL" id="DP000009">
    <property type="protein sequence ID" value="ABF98893.1"/>
    <property type="molecule type" value="Genomic_DNA"/>
</dbReference>